<protein>
    <submittedName>
        <fullName evidence="2">Uncharacterized protein</fullName>
    </submittedName>
</protein>
<comment type="caution">
    <text evidence="2">The sequence shown here is derived from an EMBL/GenBank/DDBJ whole genome shotgun (WGS) entry which is preliminary data.</text>
</comment>
<proteinExistence type="predicted"/>
<keyword evidence="1" id="KW-0472">Membrane</keyword>
<dbReference type="AlphaFoldDB" id="A0A917X226"/>
<evidence type="ECO:0000313" key="3">
    <source>
        <dbReference type="Proteomes" id="UP000642070"/>
    </source>
</evidence>
<organism evidence="2 3">
    <name type="scientific">Dactylosporangium sucinum</name>
    <dbReference type="NCBI Taxonomy" id="1424081"/>
    <lineage>
        <taxon>Bacteria</taxon>
        <taxon>Bacillati</taxon>
        <taxon>Actinomycetota</taxon>
        <taxon>Actinomycetes</taxon>
        <taxon>Micromonosporales</taxon>
        <taxon>Micromonosporaceae</taxon>
        <taxon>Dactylosporangium</taxon>
    </lineage>
</organism>
<evidence type="ECO:0000256" key="1">
    <source>
        <dbReference type="SAM" id="Phobius"/>
    </source>
</evidence>
<dbReference type="Proteomes" id="UP000642070">
    <property type="component" value="Unassembled WGS sequence"/>
</dbReference>
<accession>A0A917X226</accession>
<name>A0A917X226_9ACTN</name>
<keyword evidence="1" id="KW-1133">Transmembrane helix</keyword>
<reference evidence="2" key="2">
    <citation type="submission" date="2020-09" db="EMBL/GenBank/DDBJ databases">
        <authorList>
            <person name="Sun Q."/>
            <person name="Ohkuma M."/>
        </authorList>
    </citation>
    <scope>NUCLEOTIDE SEQUENCE</scope>
    <source>
        <strain evidence="2">JCM 19831</strain>
    </source>
</reference>
<dbReference type="EMBL" id="BMPI01000037">
    <property type="protein sequence ID" value="GGM55386.1"/>
    <property type="molecule type" value="Genomic_DNA"/>
</dbReference>
<feature type="transmembrane region" description="Helical" evidence="1">
    <location>
        <begin position="73"/>
        <end position="90"/>
    </location>
</feature>
<evidence type="ECO:0000313" key="2">
    <source>
        <dbReference type="EMBL" id="GGM55386.1"/>
    </source>
</evidence>
<keyword evidence="1" id="KW-0812">Transmembrane</keyword>
<keyword evidence="3" id="KW-1185">Reference proteome</keyword>
<reference evidence="2" key="1">
    <citation type="journal article" date="2014" name="Int. J. Syst. Evol. Microbiol.">
        <title>Complete genome sequence of Corynebacterium casei LMG S-19264T (=DSM 44701T), isolated from a smear-ripened cheese.</title>
        <authorList>
            <consortium name="US DOE Joint Genome Institute (JGI-PGF)"/>
            <person name="Walter F."/>
            <person name="Albersmeier A."/>
            <person name="Kalinowski J."/>
            <person name="Ruckert C."/>
        </authorList>
    </citation>
    <scope>NUCLEOTIDE SEQUENCE</scope>
    <source>
        <strain evidence="2">JCM 19831</strain>
    </source>
</reference>
<feature type="transmembrane region" description="Helical" evidence="1">
    <location>
        <begin position="143"/>
        <end position="165"/>
    </location>
</feature>
<dbReference type="RefSeq" id="WP_190253933.1">
    <property type="nucleotide sequence ID" value="NZ_BMPI01000037.1"/>
</dbReference>
<feature type="transmembrane region" description="Helical" evidence="1">
    <location>
        <begin position="110"/>
        <end position="131"/>
    </location>
</feature>
<sequence>MTATAPRPPLRRAAGGAGAHLDWALWGLLAVLALFAASAVADLVAVLGVLARLPAPPIDRLDAGQTAGTVETALWFGHLLVVGAWFVLAARLLRRLGTDPGPVLRTWPVVLWRFGVAATLAGAMVLPRATVFEPGAFATRLRWMVPILVARLALTAVLAVALFLVRRRVHEVLLASPVPPRPDPRSALRTVPLASLGGAPAVSPDAPGP</sequence>
<gene>
    <name evidence="2" type="ORF">GCM10007977_066380</name>
</gene>
<feature type="transmembrane region" description="Helical" evidence="1">
    <location>
        <begin position="21"/>
        <end position="53"/>
    </location>
</feature>